<evidence type="ECO:0000259" key="4">
    <source>
        <dbReference type="Pfam" id="PF00440"/>
    </source>
</evidence>
<evidence type="ECO:0000256" key="1">
    <source>
        <dbReference type="ARBA" id="ARBA00023015"/>
    </source>
</evidence>
<evidence type="ECO:0000256" key="3">
    <source>
        <dbReference type="ARBA" id="ARBA00023163"/>
    </source>
</evidence>
<name>A0A090T7A0_9VIBR</name>
<keyword evidence="6" id="KW-1185">Reference proteome</keyword>
<dbReference type="InterPro" id="IPR001647">
    <property type="entry name" value="HTH_TetR"/>
</dbReference>
<keyword evidence="1" id="KW-0805">Transcription regulation</keyword>
<organism evidence="5 6">
    <name type="scientific">Vibrio maritimus</name>
    <dbReference type="NCBI Taxonomy" id="990268"/>
    <lineage>
        <taxon>Bacteria</taxon>
        <taxon>Pseudomonadati</taxon>
        <taxon>Pseudomonadota</taxon>
        <taxon>Gammaproteobacteria</taxon>
        <taxon>Vibrionales</taxon>
        <taxon>Vibrionaceae</taxon>
        <taxon>Vibrio</taxon>
    </lineage>
</organism>
<dbReference type="Proteomes" id="UP000029224">
    <property type="component" value="Unassembled WGS sequence"/>
</dbReference>
<feature type="domain" description="HTH tetR-type" evidence="4">
    <location>
        <begin position="19"/>
        <end position="53"/>
    </location>
</feature>
<evidence type="ECO:0000313" key="5">
    <source>
        <dbReference type="EMBL" id="GAL35083.1"/>
    </source>
</evidence>
<dbReference type="Gene3D" id="1.10.357.10">
    <property type="entry name" value="Tetracycline Repressor, domain 2"/>
    <property type="match status" value="1"/>
</dbReference>
<sequence>MSEKVGQEFELAKRLLFTFALHGFQKTSMQDLANSAELSRQSIYKKFGSKDNCYRWVIDTYLATMYASIFEVLDDDKIEPIDGLMKTFDVFIGNAVKVISNPHGAQVLDDTLKATHASAQDWPIRFRERLANYLTHHNLASSENALGIAYTLISAGKGLLLEETSRESFNKNIEIIIKSVTKANV</sequence>
<protein>
    <recommendedName>
        <fullName evidence="4">HTH tetR-type domain-containing protein</fullName>
    </recommendedName>
</protein>
<dbReference type="SUPFAM" id="SSF46689">
    <property type="entry name" value="Homeodomain-like"/>
    <property type="match status" value="1"/>
</dbReference>
<comment type="caution">
    <text evidence="5">The sequence shown here is derived from an EMBL/GenBank/DDBJ whole genome shotgun (WGS) entry which is preliminary data.</text>
</comment>
<dbReference type="EMBL" id="BBMT01000006">
    <property type="protein sequence ID" value="GAL35083.1"/>
    <property type="molecule type" value="Genomic_DNA"/>
</dbReference>
<dbReference type="Pfam" id="PF00440">
    <property type="entry name" value="TetR_N"/>
    <property type="match status" value="1"/>
</dbReference>
<accession>A0A090T7A0</accession>
<evidence type="ECO:0000313" key="6">
    <source>
        <dbReference type="Proteomes" id="UP000029224"/>
    </source>
</evidence>
<gene>
    <name evidence="5" type="ORF">JCM19240_3453</name>
</gene>
<dbReference type="PANTHER" id="PTHR47506">
    <property type="entry name" value="TRANSCRIPTIONAL REGULATORY PROTEIN"/>
    <property type="match status" value="1"/>
</dbReference>
<reference evidence="5 6" key="2">
    <citation type="submission" date="2014-09" db="EMBL/GenBank/DDBJ databases">
        <authorList>
            <consortium name="NBRP consortium"/>
            <person name="Sawabe T."/>
            <person name="Meirelles P."/>
            <person name="Nakanishi M."/>
            <person name="Sayaka M."/>
            <person name="Hattori M."/>
            <person name="Ohkuma M."/>
        </authorList>
    </citation>
    <scope>NUCLEOTIDE SEQUENCE [LARGE SCALE GENOMIC DNA]</scope>
    <source>
        <strain evidence="5 6">JCM 19240</strain>
    </source>
</reference>
<dbReference type="AlphaFoldDB" id="A0A090T7A0"/>
<dbReference type="OrthoDB" id="270177at2"/>
<reference evidence="5 6" key="1">
    <citation type="submission" date="2014-09" db="EMBL/GenBank/DDBJ databases">
        <title>Vibrio maritimus JCM 19240. (C210) whole genome shotgun sequence.</title>
        <authorList>
            <person name="Sawabe T."/>
            <person name="Meirelles P."/>
            <person name="Nakanishi M."/>
            <person name="Sayaka M."/>
            <person name="Hattori M."/>
            <person name="Ohkuma M."/>
        </authorList>
    </citation>
    <scope>NUCLEOTIDE SEQUENCE [LARGE SCALE GENOMIC DNA]</scope>
    <source>
        <strain evidence="5 6">JCM 19240</strain>
    </source>
</reference>
<keyword evidence="3" id="KW-0804">Transcription</keyword>
<evidence type="ECO:0000256" key="2">
    <source>
        <dbReference type="ARBA" id="ARBA00023125"/>
    </source>
</evidence>
<keyword evidence="2" id="KW-0238">DNA-binding</keyword>
<dbReference type="PANTHER" id="PTHR47506:SF6">
    <property type="entry name" value="HTH-TYPE TRANSCRIPTIONAL REPRESSOR NEMR"/>
    <property type="match status" value="1"/>
</dbReference>
<proteinExistence type="predicted"/>
<dbReference type="GO" id="GO:0003677">
    <property type="term" value="F:DNA binding"/>
    <property type="evidence" value="ECO:0007669"/>
    <property type="project" value="UniProtKB-KW"/>
</dbReference>
<dbReference type="InterPro" id="IPR009057">
    <property type="entry name" value="Homeodomain-like_sf"/>
</dbReference>